<gene>
    <name evidence="2" type="ORF">AVEN_160896_1</name>
    <name evidence="1" type="ORF">AVEN_94552_1</name>
</gene>
<evidence type="ECO:0000313" key="1">
    <source>
        <dbReference type="EMBL" id="GBN18922.1"/>
    </source>
</evidence>
<proteinExistence type="predicted"/>
<dbReference type="Proteomes" id="UP000499080">
    <property type="component" value="Unassembled WGS sequence"/>
</dbReference>
<evidence type="ECO:0000313" key="2">
    <source>
        <dbReference type="EMBL" id="GBN18982.1"/>
    </source>
</evidence>
<evidence type="ECO:0000313" key="3">
    <source>
        <dbReference type="Proteomes" id="UP000499080"/>
    </source>
</evidence>
<feature type="non-terminal residue" evidence="2">
    <location>
        <position position="68"/>
    </location>
</feature>
<accession>A0A4Y2LX02</accession>
<keyword evidence="3" id="KW-1185">Reference proteome</keyword>
<protein>
    <submittedName>
        <fullName evidence="2">Uncharacterized protein</fullName>
    </submittedName>
</protein>
<organism evidence="2 3">
    <name type="scientific">Araneus ventricosus</name>
    <name type="common">Orbweaver spider</name>
    <name type="synonym">Epeira ventricosa</name>
    <dbReference type="NCBI Taxonomy" id="182803"/>
    <lineage>
        <taxon>Eukaryota</taxon>
        <taxon>Metazoa</taxon>
        <taxon>Ecdysozoa</taxon>
        <taxon>Arthropoda</taxon>
        <taxon>Chelicerata</taxon>
        <taxon>Arachnida</taxon>
        <taxon>Araneae</taxon>
        <taxon>Araneomorphae</taxon>
        <taxon>Entelegynae</taxon>
        <taxon>Araneoidea</taxon>
        <taxon>Araneidae</taxon>
        <taxon>Araneus</taxon>
    </lineage>
</organism>
<comment type="caution">
    <text evidence="2">The sequence shown here is derived from an EMBL/GenBank/DDBJ whole genome shotgun (WGS) entry which is preliminary data.</text>
</comment>
<reference evidence="2 3" key="1">
    <citation type="journal article" date="2019" name="Sci. Rep.">
        <title>Orb-weaving spider Araneus ventricosus genome elucidates the spidroin gene catalogue.</title>
        <authorList>
            <person name="Kono N."/>
            <person name="Nakamura H."/>
            <person name="Ohtoshi R."/>
            <person name="Moran D.A.P."/>
            <person name="Shinohara A."/>
            <person name="Yoshida Y."/>
            <person name="Fujiwara M."/>
            <person name="Mori M."/>
            <person name="Tomita M."/>
            <person name="Arakawa K."/>
        </authorList>
    </citation>
    <scope>NUCLEOTIDE SEQUENCE [LARGE SCALE GENOMIC DNA]</scope>
</reference>
<sequence>MTPELAPPLEASEPHQRENFYLPTYDLTCNSPNTRRIFSQIGFRTWNSPARKPIPNQHKCWHWHRPCE</sequence>
<dbReference type="AlphaFoldDB" id="A0A4Y2LX02"/>
<dbReference type="EMBL" id="BGPR01279075">
    <property type="protein sequence ID" value="GBN18982.1"/>
    <property type="molecule type" value="Genomic_DNA"/>
</dbReference>
<dbReference type="EMBL" id="BGPR01279051">
    <property type="protein sequence ID" value="GBN18922.1"/>
    <property type="molecule type" value="Genomic_DNA"/>
</dbReference>
<name>A0A4Y2LX02_ARAVE</name>